<sequence length="265" mass="29193">MPSKRILTAIILIAIILLILEKGGKVAFLLLVTAVQVLALTEFYSIFIKTGVKVQKYLGVLFGVFISYLFYQNKLPEVLLTLALSLVFASVARIFDRDDLKNSLLGIAVTVSGLIYTSVLSGYLILMRNLDNGLIYIYIFLIIIWGSDSVAYFIGSKFGKNKLSPAISPNKSIEGAAGGVFAGVLGASFWWVWGEFSFLHCLIFGILISLAGIIGDLFESLIKRTAGIKDSGNFFPGHGGVLDRIDSLLFAAPVWYYYIKYFLIK</sequence>
<comment type="subcellular location">
    <subcellularLocation>
        <location evidence="2">Cell membrane</location>
        <topology evidence="2">Multi-pass membrane protein</topology>
    </subcellularLocation>
</comment>
<dbReference type="AlphaFoldDB" id="A0A1F7RU30"/>
<dbReference type="InterPro" id="IPR000374">
    <property type="entry name" value="PC_trans"/>
</dbReference>
<comment type="similarity">
    <text evidence="5 18">Belongs to the CDS family.</text>
</comment>
<comment type="pathway">
    <text evidence="3 18">Phospholipid metabolism; CDP-diacylglycerol biosynthesis; CDP-diacylglycerol from sn-glycerol 3-phosphate: step 3/3.</text>
</comment>
<keyword evidence="12 18" id="KW-0548">Nucleotidyltransferase</keyword>
<comment type="catalytic activity">
    <reaction evidence="1 18">
        <text>a 1,2-diacyl-sn-glycero-3-phosphate + CTP + H(+) = a CDP-1,2-diacyl-sn-glycerol + diphosphate</text>
        <dbReference type="Rhea" id="RHEA:16229"/>
        <dbReference type="ChEBI" id="CHEBI:15378"/>
        <dbReference type="ChEBI" id="CHEBI:33019"/>
        <dbReference type="ChEBI" id="CHEBI:37563"/>
        <dbReference type="ChEBI" id="CHEBI:58332"/>
        <dbReference type="ChEBI" id="CHEBI:58608"/>
        <dbReference type="EC" id="2.7.7.41"/>
    </reaction>
</comment>
<evidence type="ECO:0000256" key="1">
    <source>
        <dbReference type="ARBA" id="ARBA00001698"/>
    </source>
</evidence>
<feature type="transmembrane region" description="Helical" evidence="19">
    <location>
        <begin position="5"/>
        <end position="20"/>
    </location>
</feature>
<evidence type="ECO:0000256" key="17">
    <source>
        <dbReference type="ARBA" id="ARBA00023264"/>
    </source>
</evidence>
<evidence type="ECO:0000256" key="11">
    <source>
        <dbReference type="ARBA" id="ARBA00022692"/>
    </source>
</evidence>
<dbReference type="GO" id="GO:0004605">
    <property type="term" value="F:phosphatidate cytidylyltransferase activity"/>
    <property type="evidence" value="ECO:0007669"/>
    <property type="project" value="UniProtKB-EC"/>
</dbReference>
<dbReference type="PROSITE" id="PS01315">
    <property type="entry name" value="CDS"/>
    <property type="match status" value="1"/>
</dbReference>
<evidence type="ECO:0000256" key="12">
    <source>
        <dbReference type="ARBA" id="ARBA00022695"/>
    </source>
</evidence>
<feature type="transmembrane region" description="Helical" evidence="19">
    <location>
        <begin position="54"/>
        <end position="71"/>
    </location>
</feature>
<feature type="transmembrane region" description="Helical" evidence="19">
    <location>
        <begin position="197"/>
        <end position="218"/>
    </location>
</feature>
<evidence type="ECO:0000256" key="8">
    <source>
        <dbReference type="ARBA" id="ARBA00022475"/>
    </source>
</evidence>
<keyword evidence="15 19" id="KW-0472">Membrane</keyword>
<keyword evidence="16" id="KW-0594">Phospholipid biosynthesis</keyword>
<comment type="caution">
    <text evidence="20">The sequence shown here is derived from an EMBL/GenBank/DDBJ whole genome shotgun (WGS) entry which is preliminary data.</text>
</comment>
<evidence type="ECO:0000256" key="4">
    <source>
        <dbReference type="ARBA" id="ARBA00005189"/>
    </source>
</evidence>
<comment type="pathway">
    <text evidence="4">Lipid metabolism.</text>
</comment>
<feature type="transmembrane region" description="Helical" evidence="19">
    <location>
        <begin position="26"/>
        <end position="47"/>
    </location>
</feature>
<dbReference type="Proteomes" id="UP000178797">
    <property type="component" value="Unassembled WGS sequence"/>
</dbReference>
<evidence type="ECO:0000256" key="18">
    <source>
        <dbReference type="RuleBase" id="RU003938"/>
    </source>
</evidence>
<accession>A0A1F7RU30</accession>
<evidence type="ECO:0000256" key="13">
    <source>
        <dbReference type="ARBA" id="ARBA00022989"/>
    </source>
</evidence>
<keyword evidence="9" id="KW-0444">Lipid biosynthesis</keyword>
<evidence type="ECO:0000256" key="2">
    <source>
        <dbReference type="ARBA" id="ARBA00004651"/>
    </source>
</evidence>
<evidence type="ECO:0000256" key="3">
    <source>
        <dbReference type="ARBA" id="ARBA00005119"/>
    </source>
</evidence>
<dbReference type="EMBL" id="MGDE01000179">
    <property type="protein sequence ID" value="OGL44534.1"/>
    <property type="molecule type" value="Genomic_DNA"/>
</dbReference>
<feature type="transmembrane region" description="Helical" evidence="19">
    <location>
        <begin position="133"/>
        <end position="154"/>
    </location>
</feature>
<evidence type="ECO:0000313" key="20">
    <source>
        <dbReference type="EMBL" id="OGL44534.1"/>
    </source>
</evidence>
<proteinExistence type="inferred from homology"/>
<evidence type="ECO:0000256" key="7">
    <source>
        <dbReference type="ARBA" id="ARBA00019373"/>
    </source>
</evidence>
<keyword evidence="17" id="KW-1208">Phospholipid metabolism</keyword>
<evidence type="ECO:0000256" key="10">
    <source>
        <dbReference type="ARBA" id="ARBA00022679"/>
    </source>
</evidence>
<evidence type="ECO:0000256" key="16">
    <source>
        <dbReference type="ARBA" id="ARBA00023209"/>
    </source>
</evidence>
<dbReference type="PANTHER" id="PTHR46382">
    <property type="entry name" value="PHOSPHATIDATE CYTIDYLYLTRANSFERASE"/>
    <property type="match status" value="1"/>
</dbReference>
<keyword evidence="13 19" id="KW-1133">Transmembrane helix</keyword>
<keyword evidence="8" id="KW-1003">Cell membrane</keyword>
<organism evidence="20 21">
    <name type="scientific">Candidatus Schekmanbacteria bacterium RBG_16_38_10</name>
    <dbReference type="NCBI Taxonomy" id="1817879"/>
    <lineage>
        <taxon>Bacteria</taxon>
        <taxon>Candidatus Schekmaniibacteriota</taxon>
    </lineage>
</organism>
<keyword evidence="11 18" id="KW-0812">Transmembrane</keyword>
<dbReference type="Pfam" id="PF01148">
    <property type="entry name" value="CTP_transf_1"/>
    <property type="match status" value="1"/>
</dbReference>
<dbReference type="GO" id="GO:0016024">
    <property type="term" value="P:CDP-diacylglycerol biosynthetic process"/>
    <property type="evidence" value="ECO:0007669"/>
    <property type="project" value="UniProtKB-UniPathway"/>
</dbReference>
<evidence type="ECO:0000256" key="15">
    <source>
        <dbReference type="ARBA" id="ARBA00023136"/>
    </source>
</evidence>
<evidence type="ECO:0000256" key="5">
    <source>
        <dbReference type="ARBA" id="ARBA00010185"/>
    </source>
</evidence>
<keyword evidence="14" id="KW-0443">Lipid metabolism</keyword>
<evidence type="ECO:0000313" key="21">
    <source>
        <dbReference type="Proteomes" id="UP000178797"/>
    </source>
</evidence>
<dbReference type="GO" id="GO:0005886">
    <property type="term" value="C:plasma membrane"/>
    <property type="evidence" value="ECO:0007669"/>
    <property type="project" value="UniProtKB-SubCell"/>
</dbReference>
<evidence type="ECO:0000256" key="6">
    <source>
        <dbReference type="ARBA" id="ARBA00012487"/>
    </source>
</evidence>
<evidence type="ECO:0000256" key="19">
    <source>
        <dbReference type="SAM" id="Phobius"/>
    </source>
</evidence>
<reference evidence="20 21" key="1">
    <citation type="journal article" date="2016" name="Nat. Commun.">
        <title>Thousands of microbial genomes shed light on interconnected biogeochemical processes in an aquifer system.</title>
        <authorList>
            <person name="Anantharaman K."/>
            <person name="Brown C.T."/>
            <person name="Hug L.A."/>
            <person name="Sharon I."/>
            <person name="Castelle C.J."/>
            <person name="Probst A.J."/>
            <person name="Thomas B.C."/>
            <person name="Singh A."/>
            <person name="Wilkins M.J."/>
            <person name="Karaoz U."/>
            <person name="Brodie E.L."/>
            <person name="Williams K.H."/>
            <person name="Hubbard S.S."/>
            <person name="Banfield J.F."/>
        </authorList>
    </citation>
    <scope>NUCLEOTIDE SEQUENCE [LARGE SCALE GENOMIC DNA]</scope>
</reference>
<protein>
    <recommendedName>
        <fullName evidence="7 18">Phosphatidate cytidylyltransferase</fullName>
        <ecNumber evidence="6 18">2.7.7.41</ecNumber>
    </recommendedName>
</protein>
<feature type="transmembrane region" description="Helical" evidence="19">
    <location>
        <begin position="175"/>
        <end position="191"/>
    </location>
</feature>
<name>A0A1F7RU30_9BACT</name>
<evidence type="ECO:0000256" key="14">
    <source>
        <dbReference type="ARBA" id="ARBA00023098"/>
    </source>
</evidence>
<feature type="transmembrane region" description="Helical" evidence="19">
    <location>
        <begin position="104"/>
        <end position="127"/>
    </location>
</feature>
<evidence type="ECO:0000256" key="9">
    <source>
        <dbReference type="ARBA" id="ARBA00022516"/>
    </source>
</evidence>
<feature type="transmembrane region" description="Helical" evidence="19">
    <location>
        <begin position="77"/>
        <end position="95"/>
    </location>
</feature>
<gene>
    <name evidence="20" type="ORF">A2W05_10980</name>
</gene>
<keyword evidence="10 18" id="KW-0808">Transferase</keyword>
<dbReference type="UniPathway" id="UPA00557">
    <property type="reaction ID" value="UER00614"/>
</dbReference>
<dbReference type="PANTHER" id="PTHR46382:SF1">
    <property type="entry name" value="PHOSPHATIDATE CYTIDYLYLTRANSFERASE"/>
    <property type="match status" value="1"/>
</dbReference>
<dbReference type="EC" id="2.7.7.41" evidence="6 18"/>